<dbReference type="Gene3D" id="3.40.50.300">
    <property type="entry name" value="P-loop containing nucleotide triphosphate hydrolases"/>
    <property type="match status" value="1"/>
</dbReference>
<dbReference type="Gene3D" id="1.10.10.10">
    <property type="entry name" value="Winged helix-like DNA-binding domain superfamily/Winged helix DNA-binding domain"/>
    <property type="match status" value="1"/>
</dbReference>
<evidence type="ECO:0000256" key="1">
    <source>
        <dbReference type="PROSITE-ProRule" id="PRU00339"/>
    </source>
</evidence>
<dbReference type="SMART" id="SM00028">
    <property type="entry name" value="TPR"/>
    <property type="match status" value="2"/>
</dbReference>
<dbReference type="EMBL" id="FNCN01000070">
    <property type="protein sequence ID" value="SDI56182.1"/>
    <property type="molecule type" value="Genomic_DNA"/>
</dbReference>
<proteinExistence type="predicted"/>
<organism evidence="2 3">
    <name type="scientific">Sinosporangium album</name>
    <dbReference type="NCBI Taxonomy" id="504805"/>
    <lineage>
        <taxon>Bacteria</taxon>
        <taxon>Bacillati</taxon>
        <taxon>Actinomycetota</taxon>
        <taxon>Actinomycetes</taxon>
        <taxon>Streptosporangiales</taxon>
        <taxon>Streptosporangiaceae</taxon>
        <taxon>Sinosporangium</taxon>
    </lineage>
</organism>
<dbReference type="PROSITE" id="PS50005">
    <property type="entry name" value="TPR"/>
    <property type="match status" value="1"/>
</dbReference>
<dbReference type="PRINTS" id="PR00364">
    <property type="entry name" value="DISEASERSIST"/>
</dbReference>
<dbReference type="Gene3D" id="1.25.40.10">
    <property type="entry name" value="Tetratricopeptide repeat domain"/>
    <property type="match status" value="1"/>
</dbReference>
<dbReference type="GO" id="GO:0043531">
    <property type="term" value="F:ADP binding"/>
    <property type="evidence" value="ECO:0007669"/>
    <property type="project" value="InterPro"/>
</dbReference>
<protein>
    <submittedName>
        <fullName evidence="2">Tetratricopeptide repeat-containing protein</fullName>
    </submittedName>
</protein>
<keyword evidence="1" id="KW-0802">TPR repeat</keyword>
<dbReference type="InterPro" id="IPR036390">
    <property type="entry name" value="WH_DNA-bd_sf"/>
</dbReference>
<dbReference type="Proteomes" id="UP000198923">
    <property type="component" value="Unassembled WGS sequence"/>
</dbReference>
<dbReference type="STRING" id="504805.SAMN05421505_1704"/>
<feature type="repeat" description="TPR" evidence="1">
    <location>
        <begin position="534"/>
        <end position="567"/>
    </location>
</feature>
<dbReference type="OrthoDB" id="5521887at2"/>
<dbReference type="PANTHER" id="PTHR47691">
    <property type="entry name" value="REGULATOR-RELATED"/>
    <property type="match status" value="1"/>
</dbReference>
<keyword evidence="3" id="KW-1185">Reference proteome</keyword>
<dbReference type="PANTHER" id="PTHR47691:SF3">
    <property type="entry name" value="HTH-TYPE TRANSCRIPTIONAL REGULATOR RV0890C-RELATED"/>
    <property type="match status" value="1"/>
</dbReference>
<dbReference type="SUPFAM" id="SSF48452">
    <property type="entry name" value="TPR-like"/>
    <property type="match status" value="1"/>
</dbReference>
<evidence type="ECO:0000313" key="2">
    <source>
        <dbReference type="EMBL" id="SDI56182.1"/>
    </source>
</evidence>
<evidence type="ECO:0000313" key="3">
    <source>
        <dbReference type="Proteomes" id="UP000198923"/>
    </source>
</evidence>
<dbReference type="InterPro" id="IPR027417">
    <property type="entry name" value="P-loop_NTPase"/>
</dbReference>
<dbReference type="RefSeq" id="WP_093176321.1">
    <property type="nucleotide sequence ID" value="NZ_FNCN01000070.1"/>
</dbReference>
<gene>
    <name evidence="2" type="ORF">SAMN05421505_1704</name>
</gene>
<dbReference type="SUPFAM" id="SSF46785">
    <property type="entry name" value="Winged helix' DNA-binding domain"/>
    <property type="match status" value="1"/>
</dbReference>
<reference evidence="2" key="1">
    <citation type="submission" date="2016-10" db="EMBL/GenBank/DDBJ databases">
        <authorList>
            <person name="de Groot N.N."/>
        </authorList>
    </citation>
    <scope>NUCLEOTIDE SEQUENCE [LARGE SCALE GENOMIC DNA]</scope>
    <source>
        <strain evidence="2">CPCC 201354</strain>
    </source>
</reference>
<accession>A0A1G8LKE5</accession>
<name>A0A1G8LKE5_9ACTN</name>
<dbReference type="SUPFAM" id="SSF52540">
    <property type="entry name" value="P-loop containing nucleoside triphosphate hydrolases"/>
    <property type="match status" value="1"/>
</dbReference>
<sequence length="694" mass="75529">MESFLHDSTVGSMVQAGIVHGGIHLHSASARPIPRQLPGSTRAFANRRRELTLLDQVLAAANEAAPDLRAPAIVVIHGPGGAGKTSLALAWLTRLQGGYGDGHLYADLRGYAPGRKPSPGEVMHRFLSALGVPAGQVPANLEEQTALYRTLTADQRLIVMLDDVDSLRLLRRVAPASSGALVVATTRVALPPLHLPDAQLLPVAALQREESLVVLEHLLGSERVRSEHDAAARLADVCGGLPLALAACAAYLRGRRWITVGRLADDLANDISRRLTMTNAGDDEAASAAASVFDASYRALLSGVQRAYRILGALSGPRFTVGAVAAALESSEQEAEQLLDSLAAASLLERRDDGRYTFHALVAEHARTTGERLDLARDRREGFRRFCDWYLDLAAAGDVEAMPDRLRLDRRYHSVRRGVFSGAAEALDWQEEHLEELTCAQAKALQLGLHEHVVVFPEVLRSLFLHRRHSAVWDAVTAAGVASARVLTEPRLLGRMLLARASYLTHARDHTGATSALREAVMHARLGDDLPGEAAARETMGIVFLKRGDLGRAEDAFRKAYRLFEEARLPRGKALVERRLGEVSMMAGEFEEAALRLRGAHDRFTELGDVYNTARTLALTGQALARTDDGRREAARVLEEALQVARDITHLPMQAEIHAELAQIADKDGSKEEAAAHLRRAAELYEELHQAPRA</sequence>
<dbReference type="InterPro" id="IPR036388">
    <property type="entry name" value="WH-like_DNA-bd_sf"/>
</dbReference>
<dbReference type="InterPro" id="IPR019734">
    <property type="entry name" value="TPR_rpt"/>
</dbReference>
<dbReference type="AlphaFoldDB" id="A0A1G8LKE5"/>
<dbReference type="InterPro" id="IPR011990">
    <property type="entry name" value="TPR-like_helical_dom_sf"/>
</dbReference>